<evidence type="ECO:0000313" key="3">
    <source>
        <dbReference type="Proteomes" id="UP000238196"/>
    </source>
</evidence>
<comment type="caution">
    <text evidence="2">The sequence shown here is derived from an EMBL/GenBank/DDBJ whole genome shotgun (WGS) entry which is preliminary data.</text>
</comment>
<dbReference type="InterPro" id="IPR046336">
    <property type="entry name" value="Lon_prtase_N_sf"/>
</dbReference>
<feature type="domain" description="Lon N-terminal" evidence="1">
    <location>
        <begin position="1"/>
        <end position="193"/>
    </location>
</feature>
<dbReference type="OrthoDB" id="8558970at2"/>
<organism evidence="2 3">
    <name type="scientific">Proteobacteria bacterium 228</name>
    <dbReference type="NCBI Taxonomy" id="2083153"/>
    <lineage>
        <taxon>Bacteria</taxon>
        <taxon>Pseudomonadati</taxon>
        <taxon>Pseudomonadota</taxon>
    </lineage>
</organism>
<dbReference type="InterPro" id="IPR015947">
    <property type="entry name" value="PUA-like_sf"/>
</dbReference>
<gene>
    <name evidence="2" type="ORF">C4K68_02280</name>
</gene>
<evidence type="ECO:0000259" key="1">
    <source>
        <dbReference type="PROSITE" id="PS51787"/>
    </source>
</evidence>
<sequence length="195" mass="22297">MDIFPIFPLRMTAFPYANLSLRVFEQRYLRMTCEVMKQQQCFVITPLLDGAEGSPDEQQFAQVGCLVRVDDFHKQADGLLELEVHGLERVNIGRRWQEADGLWRGEVERWPEAEEPLGVDHGCLIELFEAMCTHPLISRDSPVRCQQLPNANVLSWKLGSCLPLPPVCQLQLLQAESATQRLALIHGWLDHDMEC</sequence>
<dbReference type="SMART" id="SM00464">
    <property type="entry name" value="LON"/>
    <property type="match status" value="1"/>
</dbReference>
<protein>
    <recommendedName>
        <fullName evidence="1">Lon N-terminal domain-containing protein</fullName>
    </recommendedName>
</protein>
<dbReference type="SUPFAM" id="SSF88697">
    <property type="entry name" value="PUA domain-like"/>
    <property type="match status" value="1"/>
</dbReference>
<evidence type="ECO:0000313" key="2">
    <source>
        <dbReference type="EMBL" id="PPC79006.1"/>
    </source>
</evidence>
<name>A0A2S5KXK2_9PROT</name>
<dbReference type="Proteomes" id="UP000238196">
    <property type="component" value="Unassembled WGS sequence"/>
</dbReference>
<accession>A0A2S5KXK2</accession>
<dbReference type="AlphaFoldDB" id="A0A2S5KXK2"/>
<dbReference type="EMBL" id="PRLP01000007">
    <property type="protein sequence ID" value="PPC79006.1"/>
    <property type="molecule type" value="Genomic_DNA"/>
</dbReference>
<dbReference type="Gene3D" id="2.30.130.40">
    <property type="entry name" value="LON domain-like"/>
    <property type="match status" value="1"/>
</dbReference>
<proteinExistence type="predicted"/>
<dbReference type="PROSITE" id="PS51787">
    <property type="entry name" value="LON_N"/>
    <property type="match status" value="1"/>
</dbReference>
<dbReference type="PANTHER" id="PTHR46732:SF8">
    <property type="entry name" value="ATP-DEPENDENT PROTEASE LA (LON) DOMAIN PROTEIN"/>
    <property type="match status" value="1"/>
</dbReference>
<dbReference type="Pfam" id="PF02190">
    <property type="entry name" value="LON_substr_bdg"/>
    <property type="match status" value="1"/>
</dbReference>
<dbReference type="InterPro" id="IPR003111">
    <property type="entry name" value="Lon_prtase_N"/>
</dbReference>
<dbReference type="PANTHER" id="PTHR46732">
    <property type="entry name" value="ATP-DEPENDENT PROTEASE LA (LON) DOMAIN PROTEIN"/>
    <property type="match status" value="1"/>
</dbReference>
<reference evidence="2 3" key="1">
    <citation type="submission" date="2018-02" db="EMBL/GenBank/DDBJ databases">
        <title>novel marine gammaproteobacteria from coastal saline agro ecosystem.</title>
        <authorList>
            <person name="Krishnan R."/>
            <person name="Ramesh Kumar N."/>
        </authorList>
    </citation>
    <scope>NUCLEOTIDE SEQUENCE [LARGE SCALE GENOMIC DNA]</scope>
    <source>
        <strain evidence="2 3">228</strain>
    </source>
</reference>